<dbReference type="Proteomes" id="UP000325395">
    <property type="component" value="Unassembled WGS sequence"/>
</dbReference>
<keyword evidence="3" id="KW-1185">Reference proteome</keyword>
<reference evidence="2 3" key="1">
    <citation type="submission" date="2019-04" db="EMBL/GenBank/DDBJ databases">
        <authorList>
            <consortium name="DOE Joint Genome Institute"/>
            <person name="Mondo S."/>
            <person name="Kjaerbolling I."/>
            <person name="Vesth T."/>
            <person name="Frisvad J.C."/>
            <person name="Nybo J.L."/>
            <person name="Theobald S."/>
            <person name="Kildgaard S."/>
            <person name="Isbrandt T."/>
            <person name="Kuo A."/>
            <person name="Sato A."/>
            <person name="Lyhne E.K."/>
            <person name="Kogle M.E."/>
            <person name="Wiebenga A."/>
            <person name="Kun R.S."/>
            <person name="Lubbers R.J."/>
            <person name="Makela M.R."/>
            <person name="Barry K."/>
            <person name="Chovatia M."/>
            <person name="Clum A."/>
            <person name="Daum C."/>
            <person name="Haridas S."/>
            <person name="He G."/>
            <person name="LaButti K."/>
            <person name="Lipzen A."/>
            <person name="Riley R."/>
            <person name="Salamov A."/>
            <person name="Simmons B.A."/>
            <person name="Magnuson J.K."/>
            <person name="Henrissat B."/>
            <person name="Mortensen U.H."/>
            <person name="Larsen T.O."/>
            <person name="Devries R.P."/>
            <person name="Grigoriev I.V."/>
            <person name="Machida M."/>
            <person name="Baker S.E."/>
            <person name="Andersen M.R."/>
            <person name="Cantor M.N."/>
            <person name="Hua S.X."/>
        </authorList>
    </citation>
    <scope>NUCLEOTIDE SEQUENCE [LARGE SCALE GENOMIC DNA]</scope>
    <source>
        <strain evidence="2 3">CBS 117616</strain>
    </source>
</reference>
<name>A0ABQ6VZQ1_9EURO</name>
<protein>
    <submittedName>
        <fullName evidence="2">Uncharacterized protein</fullName>
    </submittedName>
</protein>
<proteinExistence type="predicted"/>
<evidence type="ECO:0000313" key="2">
    <source>
        <dbReference type="EMBL" id="KAE8410369.1"/>
    </source>
</evidence>
<evidence type="ECO:0000256" key="1">
    <source>
        <dbReference type="SAM" id="Phobius"/>
    </source>
</evidence>
<keyword evidence="1" id="KW-0472">Membrane</keyword>
<gene>
    <name evidence="2" type="ORF">BDV36DRAFT_278014</name>
</gene>
<accession>A0ABQ6VZQ1</accession>
<keyword evidence="1" id="KW-1133">Transmembrane helix</keyword>
<sequence>MAEHFAIGTDRWISSVLTGLFLLLFSAELLLDRSIYYASDRVAVRMGTQNPFRPKKPMRTHI</sequence>
<keyword evidence="1" id="KW-0812">Transmembrane</keyword>
<organism evidence="2 3">
    <name type="scientific">Aspergillus pseudocaelatus</name>
    <dbReference type="NCBI Taxonomy" id="1825620"/>
    <lineage>
        <taxon>Eukaryota</taxon>
        <taxon>Fungi</taxon>
        <taxon>Dikarya</taxon>
        <taxon>Ascomycota</taxon>
        <taxon>Pezizomycotina</taxon>
        <taxon>Eurotiomycetes</taxon>
        <taxon>Eurotiomycetidae</taxon>
        <taxon>Eurotiales</taxon>
        <taxon>Aspergillaceae</taxon>
        <taxon>Aspergillus</taxon>
        <taxon>Aspergillus subgen. Circumdati</taxon>
    </lineage>
</organism>
<feature type="transmembrane region" description="Helical" evidence="1">
    <location>
        <begin position="12"/>
        <end position="31"/>
    </location>
</feature>
<dbReference type="EMBL" id="ML735955">
    <property type="protein sequence ID" value="KAE8410369.1"/>
    <property type="molecule type" value="Genomic_DNA"/>
</dbReference>
<evidence type="ECO:0000313" key="3">
    <source>
        <dbReference type="Proteomes" id="UP000325395"/>
    </source>
</evidence>